<dbReference type="GO" id="GO:0016887">
    <property type="term" value="F:ATP hydrolysis activity"/>
    <property type="evidence" value="ECO:0007669"/>
    <property type="project" value="InterPro"/>
</dbReference>
<dbReference type="GO" id="GO:0005524">
    <property type="term" value="F:ATP binding"/>
    <property type="evidence" value="ECO:0007669"/>
    <property type="project" value="UniProtKB-KW"/>
</dbReference>
<dbReference type="PROSITE" id="PS00211">
    <property type="entry name" value="ABC_TRANSPORTER_1"/>
    <property type="match status" value="2"/>
</dbReference>
<accession>A0A5A8DZP8</accession>
<dbReference type="CDD" id="cd03221">
    <property type="entry name" value="ABCF_EF-3"/>
    <property type="match status" value="2"/>
</dbReference>
<dbReference type="FunFam" id="3.40.50.300:FF:001092">
    <property type="entry name" value="ATP-binding cassette sub-family F member 2"/>
    <property type="match status" value="1"/>
</dbReference>
<dbReference type="PROSITE" id="PS50893">
    <property type="entry name" value="ABC_TRANSPORTER_2"/>
    <property type="match status" value="2"/>
</dbReference>
<evidence type="ECO:0000259" key="5">
    <source>
        <dbReference type="PROSITE" id="PS50893"/>
    </source>
</evidence>
<sequence length="860" mass="92019">MDESAVSAALEAVPHLRSMDSDLLAYLASMIAAQPESVTPAVLADTVGPFFDSAGVAETAGGAEMLCKAILSHIRTGSVGPGIPRKAASSAAGAGAGAGSSGVPVPAVGGGRRGRRARRGADPAAAAASRAAEKAAAAAAAAAASSRRAAAAAAAAAEEEDAAPRLLSAPVHVGAREAAAHAKDSRSGMLDFLWGREDNAYLNQNKVTEYVMSAKDQEKYAKRVDRWQRRQAAMERKSKKGRRGYIAPPPIAGEAASGAGGASAPVDFTPVSAEEEAAAAKNVDIERFTMGFAGLSLLENTELKIILGRKYGLIGQNGSGKTTLLRQLARREVEGLPKGLTILHVQQEVRGSDATVLDTVMASEVERETLMREEEELGAKIEAREATIAALEADLEAAEAAATADPAKAEAILAELGTLHKQDDDDTVRIQEIYERLERLDAASAEARAAEVLGGLGFSTTMQQLPTRALSGGWRMRVALACAIFVRPDILCLDEPTNHVDFPAIAWLEDYLSKYKSTCIIVSHDRHFLNHVATDIVHLSHKKLHYYRGNYDEFVTSRAEMLRHSTRAAAAADAKKAHIQEFIDKFRANAKKASLVQSRIKALSRIDSVTVASDDPAWSFEFPEPSDLGGASSVIQIKDVGFGYDPSKMLFRGVNMGISMDSRIGILGPNGVGKSTLIKLVMGQLAAVEGAVVPHPKLEVAFFSQHHEEQMDLEKSPLEMLVDINPGTDETAARAHLGRFNLSGELALQRIGSLSGGQKSRVSFALMSFRAPHVLVMDEVTNHLDIETVDALIGAIAMYQGGFIVVSHDQHFLEATCTEYWVMSSKRKLERWRGTLAAYRKIAESERPVLQFTHPDAVAE</sequence>
<dbReference type="InterPro" id="IPR003593">
    <property type="entry name" value="AAA+_ATPase"/>
</dbReference>
<dbReference type="InterPro" id="IPR027417">
    <property type="entry name" value="P-loop_NTPase"/>
</dbReference>
<evidence type="ECO:0000256" key="1">
    <source>
        <dbReference type="ARBA" id="ARBA00022737"/>
    </source>
</evidence>
<comment type="caution">
    <text evidence="7">The sequence shown here is derived from an EMBL/GenBank/DDBJ whole genome shotgun (WGS) entry which is preliminary data.</text>
</comment>
<dbReference type="Gene3D" id="3.40.50.300">
    <property type="entry name" value="P-loop containing nucleotide triphosphate hydrolases"/>
    <property type="match status" value="2"/>
</dbReference>
<dbReference type="AlphaFoldDB" id="A0A5A8DZP8"/>
<dbReference type="InterPro" id="IPR003439">
    <property type="entry name" value="ABC_transporter-like_ATP-bd"/>
</dbReference>
<dbReference type="Pfam" id="PF12848">
    <property type="entry name" value="ABC_tran_Xtn"/>
    <property type="match status" value="1"/>
</dbReference>
<evidence type="ECO:0000313" key="6">
    <source>
        <dbReference type="EMBL" id="KAA0150195.1"/>
    </source>
</evidence>
<evidence type="ECO:0000256" key="4">
    <source>
        <dbReference type="SAM" id="MobiDB-lite"/>
    </source>
</evidence>
<keyword evidence="1" id="KW-0677">Repeat</keyword>
<dbReference type="InterPro" id="IPR050611">
    <property type="entry name" value="ABCF"/>
</dbReference>
<feature type="domain" description="ABC transporter" evidence="5">
    <location>
        <begin position="635"/>
        <end position="850"/>
    </location>
</feature>
<feature type="domain" description="ABC transporter" evidence="5">
    <location>
        <begin position="280"/>
        <end position="566"/>
    </location>
</feature>
<name>A0A5A8DZP8_CAFRO</name>
<dbReference type="SUPFAM" id="SSF52540">
    <property type="entry name" value="P-loop containing nucleoside triphosphate hydrolases"/>
    <property type="match status" value="2"/>
</dbReference>
<dbReference type="Pfam" id="PF00005">
    <property type="entry name" value="ABC_tran"/>
    <property type="match status" value="2"/>
</dbReference>
<dbReference type="PANTHER" id="PTHR19211:SF134">
    <property type="entry name" value="ABC TRANSPORTER DOMAIN-CONTAINING PROTEIN"/>
    <property type="match status" value="1"/>
</dbReference>
<evidence type="ECO:0000313" key="9">
    <source>
        <dbReference type="Proteomes" id="UP000324907"/>
    </source>
</evidence>
<dbReference type="Proteomes" id="UP000324907">
    <property type="component" value="Unassembled WGS sequence"/>
</dbReference>
<dbReference type="SMART" id="SM00382">
    <property type="entry name" value="AAA"/>
    <property type="match status" value="2"/>
</dbReference>
<feature type="region of interest" description="Disordered" evidence="4">
    <location>
        <begin position="84"/>
        <end position="126"/>
    </location>
</feature>
<keyword evidence="8" id="KW-1185">Reference proteome</keyword>
<reference evidence="8 9" key="1">
    <citation type="submission" date="2019-07" db="EMBL/GenBank/DDBJ databases">
        <title>Genomes of Cafeteria roenbergensis.</title>
        <authorList>
            <person name="Fischer M.G."/>
            <person name="Hackl T."/>
            <person name="Roman M."/>
        </authorList>
    </citation>
    <scope>NUCLEOTIDE SEQUENCE [LARGE SCALE GENOMIC DNA]</scope>
    <source>
        <strain evidence="6 8">BVI</strain>
        <strain evidence="7 9">RCC970-E3</strain>
    </source>
</reference>
<dbReference type="Proteomes" id="UP000323011">
    <property type="component" value="Unassembled WGS sequence"/>
</dbReference>
<proteinExistence type="predicted"/>
<evidence type="ECO:0000313" key="7">
    <source>
        <dbReference type="EMBL" id="KAA0170087.1"/>
    </source>
</evidence>
<gene>
    <name evidence="7" type="ORF">FNF28_01696</name>
    <name evidence="6" type="ORF">FNF29_05435</name>
</gene>
<dbReference type="PANTHER" id="PTHR19211">
    <property type="entry name" value="ATP-BINDING TRANSPORT PROTEIN-RELATED"/>
    <property type="match status" value="1"/>
</dbReference>
<dbReference type="InterPro" id="IPR017871">
    <property type="entry name" value="ABC_transporter-like_CS"/>
</dbReference>
<keyword evidence="3" id="KW-0067">ATP-binding</keyword>
<dbReference type="InterPro" id="IPR032781">
    <property type="entry name" value="ABC_tran_Xtn"/>
</dbReference>
<organism evidence="7 9">
    <name type="scientific">Cafeteria roenbergensis</name>
    <name type="common">Marine flagellate</name>
    <dbReference type="NCBI Taxonomy" id="33653"/>
    <lineage>
        <taxon>Eukaryota</taxon>
        <taxon>Sar</taxon>
        <taxon>Stramenopiles</taxon>
        <taxon>Bigyra</taxon>
        <taxon>Opalozoa</taxon>
        <taxon>Bicosoecida</taxon>
        <taxon>Cafeteriaceae</taxon>
        <taxon>Cafeteria</taxon>
    </lineage>
</organism>
<dbReference type="EMBL" id="VLTN01000036">
    <property type="protein sequence ID" value="KAA0150195.1"/>
    <property type="molecule type" value="Genomic_DNA"/>
</dbReference>
<protein>
    <recommendedName>
        <fullName evidence="5">ABC transporter domain-containing protein</fullName>
    </recommendedName>
</protein>
<dbReference type="EMBL" id="VLTL01000016">
    <property type="protein sequence ID" value="KAA0170087.1"/>
    <property type="molecule type" value="Genomic_DNA"/>
</dbReference>
<evidence type="ECO:0000313" key="8">
    <source>
        <dbReference type="Proteomes" id="UP000323011"/>
    </source>
</evidence>
<keyword evidence="2" id="KW-0547">Nucleotide-binding</keyword>
<dbReference type="FunFam" id="3.40.50.300:FF:001197">
    <property type="entry name" value="Putative ATP-binding cassette family ATPase"/>
    <property type="match status" value="1"/>
</dbReference>
<evidence type="ECO:0000256" key="2">
    <source>
        <dbReference type="ARBA" id="ARBA00022741"/>
    </source>
</evidence>
<evidence type="ECO:0000256" key="3">
    <source>
        <dbReference type="ARBA" id="ARBA00022840"/>
    </source>
</evidence>